<evidence type="ECO:0000256" key="1">
    <source>
        <dbReference type="SAM" id="MobiDB-lite"/>
    </source>
</evidence>
<dbReference type="InterPro" id="IPR025354">
    <property type="entry name" value="DUF4258"/>
</dbReference>
<comment type="caution">
    <text evidence="2">The sequence shown here is derived from an EMBL/GenBank/DDBJ whole genome shotgun (WGS) entry which is preliminary data.</text>
</comment>
<dbReference type="EMBL" id="JAKLTR010000025">
    <property type="protein sequence ID" value="MCG2617760.1"/>
    <property type="molecule type" value="Genomic_DNA"/>
</dbReference>
<keyword evidence="3" id="KW-1185">Reference proteome</keyword>
<feature type="region of interest" description="Disordered" evidence="1">
    <location>
        <begin position="27"/>
        <end position="62"/>
    </location>
</feature>
<organism evidence="2 3">
    <name type="scientific">Terrimonas ginsenosidimutans</name>
    <dbReference type="NCBI Taxonomy" id="2908004"/>
    <lineage>
        <taxon>Bacteria</taxon>
        <taxon>Pseudomonadati</taxon>
        <taxon>Bacteroidota</taxon>
        <taxon>Chitinophagia</taxon>
        <taxon>Chitinophagales</taxon>
        <taxon>Chitinophagaceae</taxon>
        <taxon>Terrimonas</taxon>
    </lineage>
</organism>
<evidence type="ECO:0000313" key="2">
    <source>
        <dbReference type="EMBL" id="MCG2617760.1"/>
    </source>
</evidence>
<dbReference type="RefSeq" id="WP_237876582.1">
    <property type="nucleotide sequence ID" value="NZ_JAKLTR010000025.1"/>
</dbReference>
<gene>
    <name evidence="2" type="ORF">LZZ85_25895</name>
</gene>
<evidence type="ECO:0000313" key="3">
    <source>
        <dbReference type="Proteomes" id="UP001165367"/>
    </source>
</evidence>
<accession>A0ABS9KZN6</accession>
<protein>
    <submittedName>
        <fullName evidence="2">DUF4258 domain-containing protein</fullName>
    </submittedName>
</protein>
<dbReference type="Pfam" id="PF14076">
    <property type="entry name" value="DUF4258"/>
    <property type="match status" value="1"/>
</dbReference>
<dbReference type="Proteomes" id="UP001165367">
    <property type="component" value="Unassembled WGS sequence"/>
</dbReference>
<proteinExistence type="predicted"/>
<sequence length="167" mass="19196">MNKKWIPLAIVVVLGVALFFVRRSQEKGETTTVKKNEPAKVDPAPGKRDGRKTTDPAGEVDRNRGFDRRVSYIEFTEHAKCRMECRKITQREVEEIMRDGKINYKKSNAQGRPCPTYALEGVTSDDQRVRIVFAQCDLKTKVVTCIDLDTDWECHCPGDDDKYKNKR</sequence>
<reference evidence="2" key="1">
    <citation type="submission" date="2022-01" db="EMBL/GenBank/DDBJ databases">
        <authorList>
            <person name="Jo J.-H."/>
            <person name="Im W.-T."/>
        </authorList>
    </citation>
    <scope>NUCLEOTIDE SEQUENCE</scope>
    <source>
        <strain evidence="2">NA20</strain>
    </source>
</reference>
<name>A0ABS9KZN6_9BACT</name>